<dbReference type="CDD" id="cd01635">
    <property type="entry name" value="Glycosyltransferase_GTB-type"/>
    <property type="match status" value="1"/>
</dbReference>
<dbReference type="Gene3D" id="3.40.50.2000">
    <property type="entry name" value="Glycogen Phosphorylase B"/>
    <property type="match status" value="2"/>
</dbReference>
<evidence type="ECO:0000256" key="3">
    <source>
        <dbReference type="ARBA" id="ARBA00022640"/>
    </source>
</evidence>
<reference evidence="15 16" key="1">
    <citation type="submission" date="2020-10" db="EMBL/GenBank/DDBJ databases">
        <title>Plant Genome Project.</title>
        <authorList>
            <person name="Zhang R.-G."/>
        </authorList>
    </citation>
    <scope>NUCLEOTIDE SEQUENCE [LARGE SCALE GENOMIC DNA]</scope>
    <source>
        <strain evidence="15">FAFU-HL-1</strain>
        <tissue evidence="15">Leaf</tissue>
    </source>
</reference>
<evidence type="ECO:0000256" key="9">
    <source>
        <dbReference type="ARBA" id="ARBA00024013"/>
    </source>
</evidence>
<dbReference type="SUPFAM" id="SSF53756">
    <property type="entry name" value="UDP-Glycosyltransferase/glycogen phosphorylase"/>
    <property type="match status" value="1"/>
</dbReference>
<keyword evidence="3" id="KW-0934">Plastid</keyword>
<dbReference type="EC" id="2.4.1.241" evidence="10"/>
<keyword evidence="7" id="KW-0809">Transit peptide</keyword>
<evidence type="ECO:0000313" key="16">
    <source>
        <dbReference type="Proteomes" id="UP000657918"/>
    </source>
</evidence>
<keyword evidence="8" id="KW-0472">Membrane</keyword>
<organism evidence="15 16">
    <name type="scientific">Salix dunnii</name>
    <dbReference type="NCBI Taxonomy" id="1413687"/>
    <lineage>
        <taxon>Eukaryota</taxon>
        <taxon>Viridiplantae</taxon>
        <taxon>Streptophyta</taxon>
        <taxon>Embryophyta</taxon>
        <taxon>Tracheophyta</taxon>
        <taxon>Spermatophyta</taxon>
        <taxon>Magnoliopsida</taxon>
        <taxon>eudicotyledons</taxon>
        <taxon>Gunneridae</taxon>
        <taxon>Pentapetalae</taxon>
        <taxon>rosids</taxon>
        <taxon>fabids</taxon>
        <taxon>Malpighiales</taxon>
        <taxon>Salicaceae</taxon>
        <taxon>Saliceae</taxon>
        <taxon>Salix</taxon>
    </lineage>
</organism>
<dbReference type="PANTHER" id="PTHR46132:SF6">
    <property type="entry name" value="DIGALACTOSYLDIACYLGLYCEROL SYNTHASE 1, CHLOROPLASTIC"/>
    <property type="match status" value="1"/>
</dbReference>
<comment type="caution">
    <text evidence="15">The sequence shown here is derived from an EMBL/GenBank/DDBJ whole genome shotgun (WGS) entry which is preliminary data.</text>
</comment>
<evidence type="ECO:0000256" key="7">
    <source>
        <dbReference type="ARBA" id="ARBA00022946"/>
    </source>
</evidence>
<dbReference type="InterPro" id="IPR001296">
    <property type="entry name" value="Glyco_trans_1"/>
</dbReference>
<evidence type="ECO:0000256" key="13">
    <source>
        <dbReference type="ARBA" id="ARBA00071595"/>
    </source>
</evidence>
<sequence>METTSTSTRTNRNNTPFSLISRGWKEVRDSADADLQLMRARANSFKNLANSFDREIENFFNSASIASFSVPSPLKSSTSPDFVKKLRPTFSEIRRAYSAPEISKKVLEKWGPRAKLGIDLSAIKNAIVAWEVDEERRRVVGLDRRRKLGFREFWGEGKEGGGGKFGEWKPIRVLKRRLREFEKKSEFGEIFGGLKNSEFVEKLKSSLFVYEELCQDVLHGLVCCACSSFRFVNLYEIFSHFGLVSSQSGGVHVNMSDLNKKAIHKEPEESKEVPPLDVPELLAYLVRQSEPFLDQLGVRKGKQLEFYYFLNLHVGCKGILYACMLSRECNIFANITSLAGQFLNVAMSKLNPCLIPSCNFTCDIICGRLHHPFASLEEKRVNPFVNDVCDKIVESLCSSRKNQLLLRSPSSGESTLLDENANDELDLRIASVLQSTGHCNDGGFWTDLSRHHPSDGKRHVAIVTTASLPWMTGTAVNPLFRAAYLAKSEKQNVTLLVPWLCKSDQELVYPNNLTFTSPEEQENYIRNWLEERIGFKADFKISFYPGKFAKERRSIIPAGDTSQFIPSKDADIAILEEPEHLNWYHHGKRWTSKFNHVVGVVHTNYLEYIKREKNGALQAFFVKHINNLVTRAYCHKVLRLSAATQDLPKSVICNVHGVNPKFLKIGEKVANERELGQQAFSKGAYFLGKMVWAKGYKELIDLLAKHKNDLDGFKLDVFGNGEDANEVQTTAKRLDLNLNFLKGRDHADDSLHGYKVFINPSLSDVLCTATAEALAMGKFVVCADHPSNEYFRSFPNCLTYKTSEDFVARVKEALANEPHPLTPEQIYNLSWEAATQRFMHYSELDRVLDPEKDDVKLSKTNGKSITKADSMPNMSEIVDGGLAFAHYCLTGNELLRLCTGAIPGTRDYDKQHCKDLHLLPPQVENPIYGW</sequence>
<dbReference type="InterPro" id="IPR044525">
    <property type="entry name" value="DGDG1/2"/>
</dbReference>
<evidence type="ECO:0000256" key="8">
    <source>
        <dbReference type="ARBA" id="ARBA00023136"/>
    </source>
</evidence>
<keyword evidence="5" id="KW-0808">Transferase</keyword>
<dbReference type="EMBL" id="JADGMS010000006">
    <property type="protein sequence ID" value="KAF9680804.1"/>
    <property type="molecule type" value="Genomic_DNA"/>
</dbReference>
<comment type="catalytic activity">
    <reaction evidence="11">
        <text>a 1,2-diacyl-3-O-(beta-D-galactosyl)-sn-glycerol + UDP-alpha-D-galactose = a 1,2-diacyl-3-O-[alpha-D-galactosyl-(1-&gt;6)-beta-D-galactosyl]-sn-glycerol + UDP + H(+)</text>
        <dbReference type="Rhea" id="RHEA:10520"/>
        <dbReference type="ChEBI" id="CHEBI:15378"/>
        <dbReference type="ChEBI" id="CHEBI:17615"/>
        <dbReference type="ChEBI" id="CHEBI:28396"/>
        <dbReference type="ChEBI" id="CHEBI:58223"/>
        <dbReference type="ChEBI" id="CHEBI:66914"/>
        <dbReference type="EC" id="2.4.1.241"/>
    </reaction>
</comment>
<evidence type="ECO:0000256" key="12">
    <source>
        <dbReference type="ARBA" id="ARBA00057281"/>
    </source>
</evidence>
<evidence type="ECO:0000256" key="10">
    <source>
        <dbReference type="ARBA" id="ARBA00024055"/>
    </source>
</evidence>
<comment type="similarity">
    <text evidence="1">Belongs to the glycosyltransferase group 1 family. Glycosyltransferase 4 subfamily.</text>
</comment>
<keyword evidence="2" id="KW-0150">Chloroplast</keyword>
<evidence type="ECO:0000256" key="11">
    <source>
        <dbReference type="ARBA" id="ARBA00048651"/>
    </source>
</evidence>
<dbReference type="PANTHER" id="PTHR46132">
    <property type="entry name" value="DIGALACTOSYLDIACYLGLYCEROL SYNTHASE 2, CHLOROPLASTIC"/>
    <property type="match status" value="1"/>
</dbReference>
<evidence type="ECO:0000313" key="15">
    <source>
        <dbReference type="EMBL" id="KAF9680804.1"/>
    </source>
</evidence>
<comment type="subcellular location">
    <subcellularLocation>
        <location evidence="9">Plastid</location>
        <location evidence="9">Chloroplast outer membrane</location>
    </subcellularLocation>
</comment>
<keyword evidence="6" id="KW-1002">Plastid outer membrane</keyword>
<comment type="function">
    <text evidence="12">Involved in the synthesis of diacylglycerol galactolipids that are specifically found in thylakoid and in nodule peribacteroid membranes. Specific for alpha-glycosidic linkages.</text>
</comment>
<evidence type="ECO:0000256" key="4">
    <source>
        <dbReference type="ARBA" id="ARBA00022676"/>
    </source>
</evidence>
<evidence type="ECO:0000256" key="5">
    <source>
        <dbReference type="ARBA" id="ARBA00022679"/>
    </source>
</evidence>
<name>A0A835K9M2_9ROSI</name>
<evidence type="ECO:0000259" key="14">
    <source>
        <dbReference type="Pfam" id="PF00534"/>
    </source>
</evidence>
<accession>A0A835K9M2</accession>
<proteinExistence type="inferred from homology"/>
<dbReference type="OrthoDB" id="44480at2759"/>
<dbReference type="Proteomes" id="UP000657918">
    <property type="component" value="Unassembled WGS sequence"/>
</dbReference>
<dbReference type="FunFam" id="3.40.50.2000:FF:000325">
    <property type="entry name" value="Digalactosyldiacylglycerol synthase 1, chloroplastic"/>
    <property type="match status" value="1"/>
</dbReference>
<evidence type="ECO:0000256" key="1">
    <source>
        <dbReference type="ARBA" id="ARBA00009481"/>
    </source>
</evidence>
<dbReference type="GO" id="GO:0046481">
    <property type="term" value="F:digalactosyldiacylglycerol synthase activity"/>
    <property type="evidence" value="ECO:0007669"/>
    <property type="project" value="UniProtKB-EC"/>
</dbReference>
<gene>
    <name evidence="15" type="ORF">SADUNF_Sadunf06G0159500</name>
</gene>
<dbReference type="GO" id="GO:0019375">
    <property type="term" value="P:galactolipid biosynthetic process"/>
    <property type="evidence" value="ECO:0007669"/>
    <property type="project" value="TreeGrafter"/>
</dbReference>
<dbReference type="FunFam" id="3.40.50.2000:FF:000218">
    <property type="entry name" value="Digalactosyldiacylglycerol synthase 1, chloroplastic-like"/>
    <property type="match status" value="1"/>
</dbReference>
<evidence type="ECO:0000256" key="6">
    <source>
        <dbReference type="ARBA" id="ARBA00022805"/>
    </source>
</evidence>
<keyword evidence="4" id="KW-0328">Glycosyltransferase</keyword>
<feature type="domain" description="Glycosyl transferase family 1" evidence="14">
    <location>
        <begin position="684"/>
        <end position="819"/>
    </location>
</feature>
<keyword evidence="16" id="KW-1185">Reference proteome</keyword>
<evidence type="ECO:0000256" key="2">
    <source>
        <dbReference type="ARBA" id="ARBA00022528"/>
    </source>
</evidence>
<dbReference type="GO" id="GO:0009707">
    <property type="term" value="C:chloroplast outer membrane"/>
    <property type="evidence" value="ECO:0007669"/>
    <property type="project" value="UniProtKB-SubCell"/>
</dbReference>
<protein>
    <recommendedName>
        <fullName evidence="13">Digalactosyldiacylglycerol synthase 1, chloroplastic</fullName>
        <ecNumber evidence="10">2.4.1.241</ecNumber>
    </recommendedName>
</protein>
<dbReference type="AlphaFoldDB" id="A0A835K9M2"/>
<dbReference type="Pfam" id="PF00534">
    <property type="entry name" value="Glycos_transf_1"/>
    <property type="match status" value="1"/>
</dbReference>